<proteinExistence type="predicted"/>
<dbReference type="OrthoDB" id="2186822at2"/>
<dbReference type="KEGG" id="asoc:CB4_01373"/>
<dbReference type="RefSeq" id="WP_096464360.1">
    <property type="nucleotide sequence ID" value="NZ_AP017312.1"/>
</dbReference>
<gene>
    <name evidence="1" type="ORF">CB4_01373</name>
</gene>
<dbReference type="EMBL" id="AP017312">
    <property type="protein sequence ID" value="BAU27204.1"/>
    <property type="molecule type" value="Genomic_DNA"/>
</dbReference>
<accession>A0A0U4NE67</accession>
<name>A0A0U4NE67_9BACL</name>
<sequence length="346" mass="38080">MSLVNLACDAYRVYRIGKPIVTSKVAKRSYSKARKNYEKKLKKTKKGREQLKKLKAQEKAFKKTVDAFMQPLGKAVTLSRRVANNLPFVQTIRNLKASMKAEVIKSSKTRTGLVQKGDKEYLSISDYNRIVKISKEYQLAKSQGASPEKLWSIKSKAEVIRSAYQVESVIKPNGSAITVPRSDRGMNEGIKSPESLEDPVEYIGIGAAKIGVNVLKWVGKKAAGKIGKKIVEGEAKEKASEYASSAAQYQRLKGSLAKEEIQSVIKTTEHGAERLMSRGFSPSDISALKLSPSKVLTQSDGASVYIKDIGAGKFNVIVESENGVVTALKNISENSLNKLSRNYGWK</sequence>
<evidence type="ECO:0000313" key="1">
    <source>
        <dbReference type="EMBL" id="BAU27204.1"/>
    </source>
</evidence>
<protein>
    <submittedName>
        <fullName evidence="1">Uncharacterized protein</fullName>
    </submittedName>
</protein>
<keyword evidence="2" id="KW-1185">Reference proteome</keyword>
<evidence type="ECO:0000313" key="2">
    <source>
        <dbReference type="Proteomes" id="UP000217696"/>
    </source>
</evidence>
<dbReference type="Proteomes" id="UP000217696">
    <property type="component" value="Chromosome"/>
</dbReference>
<dbReference type="AlphaFoldDB" id="A0A0U4NE67"/>
<reference evidence="1 2" key="1">
    <citation type="submission" date="2015-12" db="EMBL/GenBank/DDBJ databases">
        <title>Genome sequence of Aneurinibacillus soli.</title>
        <authorList>
            <person name="Lee J.S."/>
            <person name="Lee K.C."/>
            <person name="Kim K.K."/>
            <person name="Lee B.W."/>
        </authorList>
    </citation>
    <scope>NUCLEOTIDE SEQUENCE [LARGE SCALE GENOMIC DNA]</scope>
    <source>
        <strain evidence="1 2">CB4</strain>
    </source>
</reference>
<organism evidence="1 2">
    <name type="scientific">Aneurinibacillus soli</name>
    <dbReference type="NCBI Taxonomy" id="1500254"/>
    <lineage>
        <taxon>Bacteria</taxon>
        <taxon>Bacillati</taxon>
        <taxon>Bacillota</taxon>
        <taxon>Bacilli</taxon>
        <taxon>Bacillales</taxon>
        <taxon>Paenibacillaceae</taxon>
        <taxon>Aneurinibacillus group</taxon>
        <taxon>Aneurinibacillus</taxon>
    </lineage>
</organism>